<organism evidence="2 3">
    <name type="scientific">Streptomyces griseomycini</name>
    <dbReference type="NCBI Taxonomy" id="66895"/>
    <lineage>
        <taxon>Bacteria</taxon>
        <taxon>Bacillati</taxon>
        <taxon>Actinomycetota</taxon>
        <taxon>Actinomycetes</taxon>
        <taxon>Kitasatosporales</taxon>
        <taxon>Streptomycetaceae</taxon>
        <taxon>Streptomyces</taxon>
    </lineage>
</organism>
<accession>A0A7W7PYE1</accession>
<evidence type="ECO:0000313" key="2">
    <source>
        <dbReference type="EMBL" id="MBB4903544.1"/>
    </source>
</evidence>
<dbReference type="AlphaFoldDB" id="A0A7W7PYE1"/>
<feature type="compositionally biased region" description="Acidic residues" evidence="1">
    <location>
        <begin position="1"/>
        <end position="10"/>
    </location>
</feature>
<sequence length="70" mass="7814">MADHEDESNESAEAKNPAEVPGTSLPPAHGKPWHEGTYQVLGILYYGAHIVHWVWLQAQDLVNPLVQPWS</sequence>
<evidence type="ECO:0000313" key="3">
    <source>
        <dbReference type="Proteomes" id="UP000579523"/>
    </source>
</evidence>
<gene>
    <name evidence="2" type="ORF">FHS37_007641</name>
</gene>
<feature type="region of interest" description="Disordered" evidence="1">
    <location>
        <begin position="1"/>
        <end position="31"/>
    </location>
</feature>
<keyword evidence="3" id="KW-1185">Reference proteome</keyword>
<comment type="caution">
    <text evidence="2">The sequence shown here is derived from an EMBL/GenBank/DDBJ whole genome shotgun (WGS) entry which is preliminary data.</text>
</comment>
<evidence type="ECO:0000256" key="1">
    <source>
        <dbReference type="SAM" id="MobiDB-lite"/>
    </source>
</evidence>
<protein>
    <submittedName>
        <fullName evidence="2">Uncharacterized protein</fullName>
    </submittedName>
</protein>
<reference evidence="2 3" key="1">
    <citation type="submission" date="2020-08" db="EMBL/GenBank/DDBJ databases">
        <title>Genomic Encyclopedia of Type Strains, Phase III (KMG-III): the genomes of soil and plant-associated and newly described type strains.</title>
        <authorList>
            <person name="Whitman W."/>
        </authorList>
    </citation>
    <scope>NUCLEOTIDE SEQUENCE [LARGE SCALE GENOMIC DNA]</scope>
    <source>
        <strain evidence="2 3">CECT 3273</strain>
    </source>
</reference>
<proteinExistence type="predicted"/>
<name>A0A7W7PYE1_9ACTN</name>
<dbReference type="Proteomes" id="UP000579523">
    <property type="component" value="Unassembled WGS sequence"/>
</dbReference>
<dbReference type="EMBL" id="JACHJI010000033">
    <property type="protein sequence ID" value="MBB4903544.1"/>
    <property type="molecule type" value="Genomic_DNA"/>
</dbReference>
<dbReference type="RefSeq" id="WP_184829665.1">
    <property type="nucleotide sequence ID" value="NZ_BMTK01000047.1"/>
</dbReference>